<dbReference type="EMBL" id="CM045762">
    <property type="protein sequence ID" value="KAI8012709.1"/>
    <property type="molecule type" value="Genomic_DNA"/>
</dbReference>
<name>A0ACC0HI88_9ERIC</name>
<comment type="caution">
    <text evidence="1">The sequence shown here is derived from an EMBL/GenBank/DDBJ whole genome shotgun (WGS) entry which is preliminary data.</text>
</comment>
<evidence type="ECO:0000313" key="2">
    <source>
        <dbReference type="Proteomes" id="UP001060215"/>
    </source>
</evidence>
<proteinExistence type="predicted"/>
<organism evidence="1 2">
    <name type="scientific">Camellia lanceoleosa</name>
    <dbReference type="NCBI Taxonomy" id="1840588"/>
    <lineage>
        <taxon>Eukaryota</taxon>
        <taxon>Viridiplantae</taxon>
        <taxon>Streptophyta</taxon>
        <taxon>Embryophyta</taxon>
        <taxon>Tracheophyta</taxon>
        <taxon>Spermatophyta</taxon>
        <taxon>Magnoliopsida</taxon>
        <taxon>eudicotyledons</taxon>
        <taxon>Gunneridae</taxon>
        <taxon>Pentapetalae</taxon>
        <taxon>asterids</taxon>
        <taxon>Ericales</taxon>
        <taxon>Theaceae</taxon>
        <taxon>Camellia</taxon>
    </lineage>
</organism>
<gene>
    <name evidence="1" type="ORF">LOK49_LG06G01488</name>
</gene>
<reference evidence="1 2" key="1">
    <citation type="journal article" date="2022" name="Plant J.">
        <title>Chromosome-level genome of Camellia lanceoleosa provides a valuable resource for understanding genome evolution and self-incompatibility.</title>
        <authorList>
            <person name="Gong W."/>
            <person name="Xiao S."/>
            <person name="Wang L."/>
            <person name="Liao Z."/>
            <person name="Chang Y."/>
            <person name="Mo W."/>
            <person name="Hu G."/>
            <person name="Li W."/>
            <person name="Zhao G."/>
            <person name="Zhu H."/>
            <person name="Hu X."/>
            <person name="Ji K."/>
            <person name="Xiang X."/>
            <person name="Song Q."/>
            <person name="Yuan D."/>
            <person name="Jin S."/>
            <person name="Zhang L."/>
        </authorList>
    </citation>
    <scope>NUCLEOTIDE SEQUENCE [LARGE SCALE GENOMIC DNA]</scope>
    <source>
        <strain evidence="1">SQ_2022a</strain>
    </source>
</reference>
<protein>
    <submittedName>
        <fullName evidence="1">Patellin-5</fullName>
    </submittedName>
</protein>
<evidence type="ECO:0000313" key="1">
    <source>
        <dbReference type="EMBL" id="KAI8012709.1"/>
    </source>
</evidence>
<dbReference type="Proteomes" id="UP001060215">
    <property type="component" value="Chromosome 5"/>
</dbReference>
<accession>A0ACC0HI88</accession>
<sequence>MTRLRLFFGVLYAMTIALACTLVWEVRVIGWDVCYGVEFVPGFEASRLGKVGKLCSHLTTKPQRRRSYSTGPRPSLLLIKELKN</sequence>
<keyword evidence="2" id="KW-1185">Reference proteome</keyword>